<gene>
    <name evidence="4" type="ORF">A1O1_08732</name>
</gene>
<feature type="compositionally biased region" description="Basic and acidic residues" evidence="2">
    <location>
        <begin position="502"/>
        <end position="511"/>
    </location>
</feature>
<dbReference type="OrthoDB" id="10599792at2759"/>
<feature type="compositionally biased region" description="Acidic residues" evidence="2">
    <location>
        <begin position="636"/>
        <end position="650"/>
    </location>
</feature>
<feature type="compositionally biased region" description="Acidic residues" evidence="2">
    <location>
        <begin position="966"/>
        <end position="991"/>
    </location>
</feature>
<feature type="compositionally biased region" description="Low complexity" evidence="2">
    <location>
        <begin position="517"/>
        <end position="529"/>
    </location>
</feature>
<feature type="compositionally biased region" description="Basic residues" evidence="2">
    <location>
        <begin position="407"/>
        <end position="416"/>
    </location>
</feature>
<keyword evidence="3" id="KW-0812">Transmembrane</keyword>
<sequence length="1234" mass="133125">MRLGHIGQHVDIDKESATLLARVDTGSSDGLSSSVSSSGFSGLSDAPSGLIGSPPSATPLTTFYWATRDENYRVVDYREVVGWRVGNLKGDLPSNSYSTAVVGDANADANVDIAEASSSGDANNGSPTITEGAHASNNASSCSANLTVAINATTFGVFLQSISDMSAEVLSFMATRWQDLVASRHEGGATGFHLGKLLVNQARTQVVKSIAFVVRCILVLTDVMGLFAGLVVVLVGRYSWFLFKELPSRFRQYAAVLAHYLQTLVSGMLARCAESVHDLTVAWGEVSRRSQLRKLELDNALREAELRAQTLDEQIARKELEAVRRRMEMSIMDLETEGHEEWKRKLPELRRNAGWVPTAKLPQPPASVEQGTKTADLPIPAPVPVPAPAAAPSSLFSAPVSCPTHSSLRHRPRPRSTRQSLVKVDYESSDDEELARFREKTGFSPRAAPLSSAEEQGLRRERRLQQQMEAEERPQESRAGRHFIAQLEGMFAGEVDVLASDDEKVASDEQTHQTMQETESATPETPPTAGDAVVIDETAAPEAMLQEGAQSIGPLPTIPGAWEADEEVPEKVFSEAGPVVSLVEKLEPAVSESPARTVDLCPQPSSPPGSQNNRVDQEEKDRDDNEEDNQGKEKVNEEDDDSDDDDDDDAKPDSKGSLSNAAVSPAPNAEPPSNAALPTNVNLLGAGQEVPRAAGQSPRGILRTENGTRQSSARVRFAEETNTYHFRGDSCPMEVEASVEVIASTPTPTPSLPEPQAPQVHQMPEVVEGEREQAQVDQASTSWQEAIVRPTALDEVVRTSMRESRATGRPRLIRPGSADAEGSSAPEVHMEEGGFGTPAVQDSLDLQCTAMDLDGEEEPPRETNAMEVDVAVEAAETSANIADGEEQETPAPVQLPPGAHVGADGVIELGVYTGLGERDPAVIAYREQDDSEGDSESDSSVRSAADFERVMGNLGIDEDGHYLSDSTEDEPEGDDSGLEGGDEAAYSDDGGDVLGFNAIGNAVDESEGEESDFVEDNDDEDSDFSDSSAPLRDLPAQDLELMRRYWPERLRALEQIDEDEEGEEEDEEDREDEEEDREDSQGGNIGGAGGGNGDAGTGGGNGDAVQGQHSRQESNSGNQVKEESRGEIRGHSQPQPQQEQPPSWKQLMAAIKSLPESCLVEPSEAETVVVNGHVGISPSWVARNPGFTLSQRGQNFLRCNESFRVEYGWKLILNCEAAKSGCDRYRTAKKARVE</sequence>
<dbReference type="EMBL" id="AMWN01000008">
    <property type="protein sequence ID" value="EXJ80586.1"/>
    <property type="molecule type" value="Genomic_DNA"/>
</dbReference>
<dbReference type="HOGENOM" id="CLU_268721_0_0_1"/>
<proteinExistence type="predicted"/>
<feature type="region of interest" description="Disordered" evidence="2">
    <location>
        <begin position="766"/>
        <end position="839"/>
    </location>
</feature>
<accession>W9XUA5</accession>
<evidence type="ECO:0000313" key="5">
    <source>
        <dbReference type="Proteomes" id="UP000019484"/>
    </source>
</evidence>
<keyword evidence="3" id="KW-0472">Membrane</keyword>
<dbReference type="RefSeq" id="XP_007727780.1">
    <property type="nucleotide sequence ID" value="XM_007729590.1"/>
</dbReference>
<dbReference type="AlphaFoldDB" id="W9XUA5"/>
<dbReference type="STRING" id="1182541.W9XUA5"/>
<feature type="region of interest" description="Disordered" evidence="2">
    <location>
        <begin position="356"/>
        <end position="383"/>
    </location>
</feature>
<feature type="transmembrane region" description="Helical" evidence="3">
    <location>
        <begin position="212"/>
        <end position="238"/>
    </location>
</feature>
<evidence type="ECO:0000256" key="1">
    <source>
        <dbReference type="SAM" id="Coils"/>
    </source>
</evidence>
<feature type="compositionally biased region" description="Basic and acidic residues" evidence="2">
    <location>
        <begin position="470"/>
        <end position="479"/>
    </location>
</feature>
<feature type="region of interest" description="Disordered" evidence="2">
    <location>
        <begin position="400"/>
        <end position="480"/>
    </location>
</feature>
<dbReference type="GeneID" id="19163579"/>
<keyword evidence="5" id="KW-1185">Reference proteome</keyword>
<comment type="caution">
    <text evidence="4">The sequence shown here is derived from an EMBL/GenBank/DDBJ whole genome shotgun (WGS) entry which is preliminary data.</text>
</comment>
<feature type="compositionally biased region" description="Acidic residues" evidence="2">
    <location>
        <begin position="1055"/>
        <end position="1078"/>
    </location>
</feature>
<evidence type="ECO:0000313" key="4">
    <source>
        <dbReference type="EMBL" id="EXJ80586.1"/>
    </source>
</evidence>
<name>W9XUA5_9EURO</name>
<feature type="compositionally biased region" description="Basic and acidic residues" evidence="2">
    <location>
        <begin position="795"/>
        <end position="806"/>
    </location>
</feature>
<feature type="compositionally biased region" description="Acidic residues" evidence="2">
    <location>
        <begin position="1004"/>
        <end position="1024"/>
    </location>
</feature>
<feature type="compositionally biased region" description="Low complexity" evidence="2">
    <location>
        <begin position="657"/>
        <end position="678"/>
    </location>
</feature>
<keyword evidence="1" id="KW-0175">Coiled coil</keyword>
<feature type="region of interest" description="Disordered" evidence="2">
    <location>
        <begin position="953"/>
        <end position="1039"/>
    </location>
</feature>
<evidence type="ECO:0000256" key="3">
    <source>
        <dbReference type="SAM" id="Phobius"/>
    </source>
</evidence>
<protein>
    <submittedName>
        <fullName evidence="4">Uncharacterized protein</fullName>
    </submittedName>
</protein>
<feature type="coiled-coil region" evidence="1">
    <location>
        <begin position="294"/>
        <end position="337"/>
    </location>
</feature>
<feature type="region of interest" description="Disordered" evidence="2">
    <location>
        <begin position="587"/>
        <end position="712"/>
    </location>
</feature>
<reference evidence="4 5" key="1">
    <citation type="submission" date="2013-03" db="EMBL/GenBank/DDBJ databases">
        <title>The Genome Sequence of Capronia coronata CBS 617.96.</title>
        <authorList>
            <consortium name="The Broad Institute Genomics Platform"/>
            <person name="Cuomo C."/>
            <person name="de Hoog S."/>
            <person name="Gorbushina A."/>
            <person name="Walker B."/>
            <person name="Young S.K."/>
            <person name="Zeng Q."/>
            <person name="Gargeya S."/>
            <person name="Fitzgerald M."/>
            <person name="Haas B."/>
            <person name="Abouelleil A."/>
            <person name="Allen A.W."/>
            <person name="Alvarado L."/>
            <person name="Arachchi H.M."/>
            <person name="Berlin A.M."/>
            <person name="Chapman S.B."/>
            <person name="Gainer-Dewar J."/>
            <person name="Goldberg J."/>
            <person name="Griggs A."/>
            <person name="Gujja S."/>
            <person name="Hansen M."/>
            <person name="Howarth C."/>
            <person name="Imamovic A."/>
            <person name="Ireland A."/>
            <person name="Larimer J."/>
            <person name="McCowan C."/>
            <person name="Murphy C."/>
            <person name="Pearson M."/>
            <person name="Poon T.W."/>
            <person name="Priest M."/>
            <person name="Roberts A."/>
            <person name="Saif S."/>
            <person name="Shea T."/>
            <person name="Sisk P."/>
            <person name="Sykes S."/>
            <person name="Wortman J."/>
            <person name="Nusbaum C."/>
            <person name="Birren B."/>
        </authorList>
    </citation>
    <scope>NUCLEOTIDE SEQUENCE [LARGE SCALE GENOMIC DNA]</scope>
    <source>
        <strain evidence="4 5">CBS 617.96</strain>
    </source>
</reference>
<feature type="compositionally biased region" description="Polar residues" evidence="2">
    <location>
        <begin position="775"/>
        <end position="784"/>
    </location>
</feature>
<feature type="compositionally biased region" description="Low complexity" evidence="2">
    <location>
        <begin position="1133"/>
        <end position="1142"/>
    </location>
</feature>
<feature type="compositionally biased region" description="Basic and acidic residues" evidence="2">
    <location>
        <begin position="1120"/>
        <end position="1130"/>
    </location>
</feature>
<feature type="compositionally biased region" description="Gly residues" evidence="2">
    <location>
        <begin position="1083"/>
        <end position="1102"/>
    </location>
</feature>
<feature type="compositionally biased region" description="Basic and acidic residues" evidence="2">
    <location>
        <begin position="615"/>
        <end position="635"/>
    </location>
</feature>
<keyword evidence="3" id="KW-1133">Transmembrane helix</keyword>
<organism evidence="4 5">
    <name type="scientific">Capronia coronata CBS 617.96</name>
    <dbReference type="NCBI Taxonomy" id="1182541"/>
    <lineage>
        <taxon>Eukaryota</taxon>
        <taxon>Fungi</taxon>
        <taxon>Dikarya</taxon>
        <taxon>Ascomycota</taxon>
        <taxon>Pezizomycotina</taxon>
        <taxon>Eurotiomycetes</taxon>
        <taxon>Chaetothyriomycetidae</taxon>
        <taxon>Chaetothyriales</taxon>
        <taxon>Herpotrichiellaceae</taxon>
        <taxon>Capronia</taxon>
    </lineage>
</organism>
<feature type="region of interest" description="Disordered" evidence="2">
    <location>
        <begin position="1053"/>
        <end position="1144"/>
    </location>
</feature>
<feature type="region of interest" description="Disordered" evidence="2">
    <location>
        <begin position="502"/>
        <end position="570"/>
    </location>
</feature>
<dbReference type="Proteomes" id="UP000019484">
    <property type="component" value="Unassembled WGS sequence"/>
</dbReference>
<evidence type="ECO:0000256" key="2">
    <source>
        <dbReference type="SAM" id="MobiDB-lite"/>
    </source>
</evidence>